<evidence type="ECO:0000313" key="2">
    <source>
        <dbReference type="Proteomes" id="UP001165367"/>
    </source>
</evidence>
<dbReference type="PROSITE" id="PS51257">
    <property type="entry name" value="PROKAR_LIPOPROTEIN"/>
    <property type="match status" value="1"/>
</dbReference>
<dbReference type="EMBL" id="JAKLTR010000008">
    <property type="protein sequence ID" value="MCG2615476.1"/>
    <property type="molecule type" value="Genomic_DNA"/>
</dbReference>
<keyword evidence="2" id="KW-1185">Reference proteome</keyword>
<gene>
    <name evidence="1" type="ORF">LZZ85_14345</name>
</gene>
<dbReference type="Proteomes" id="UP001165367">
    <property type="component" value="Unassembled WGS sequence"/>
</dbReference>
<sequence length="138" mass="15681">MNFFKIYKHLPALIVLLSVIWISCRKETPIDEDGLLITERAECYVSNFELLGTDYLTVRSKNPVIDTVACTIQCEVLFGTDLKNVYPQFTLVTDAKLDPKITGKTDFSDLSQPKVYTVVSGNRKVRKPYKVFITVKTP</sequence>
<evidence type="ECO:0008006" key="3">
    <source>
        <dbReference type="Google" id="ProtNLM"/>
    </source>
</evidence>
<organism evidence="1 2">
    <name type="scientific">Terrimonas ginsenosidimutans</name>
    <dbReference type="NCBI Taxonomy" id="2908004"/>
    <lineage>
        <taxon>Bacteria</taxon>
        <taxon>Pseudomonadati</taxon>
        <taxon>Bacteroidota</taxon>
        <taxon>Chitinophagia</taxon>
        <taxon>Chitinophagales</taxon>
        <taxon>Chitinophagaceae</taxon>
        <taxon>Terrimonas</taxon>
    </lineage>
</organism>
<evidence type="ECO:0000313" key="1">
    <source>
        <dbReference type="EMBL" id="MCG2615476.1"/>
    </source>
</evidence>
<proteinExistence type="predicted"/>
<accession>A0ABS9KT40</accession>
<dbReference type="RefSeq" id="WP_237873266.1">
    <property type="nucleotide sequence ID" value="NZ_JAKLTR010000008.1"/>
</dbReference>
<name>A0ABS9KT40_9BACT</name>
<reference evidence="1" key="1">
    <citation type="submission" date="2022-01" db="EMBL/GenBank/DDBJ databases">
        <authorList>
            <person name="Jo J.-H."/>
            <person name="Im W.-T."/>
        </authorList>
    </citation>
    <scope>NUCLEOTIDE SEQUENCE</scope>
    <source>
        <strain evidence="1">NA20</strain>
    </source>
</reference>
<comment type="caution">
    <text evidence="1">The sequence shown here is derived from an EMBL/GenBank/DDBJ whole genome shotgun (WGS) entry which is preliminary data.</text>
</comment>
<protein>
    <recommendedName>
        <fullName evidence="3">Lipoprotein</fullName>
    </recommendedName>
</protein>
<dbReference type="Gene3D" id="2.60.40.2340">
    <property type="match status" value="1"/>
</dbReference>